<sequence>MLFAILGRIFPCPGPPSMSKRCLASSPHHNVHQQHYSSPVHEHLHSLLHYAMDSENEPQHCRIPTLVQLCQKAAIANVDAIQSLGDISYPLVKPILGRCTTEQLLRFEQLSPHLEKDTSEIWRDLCFQKYHFQATERYSPEGRLQGSDSWRSRYFVLKELEAKRIEEIGSRIRTQRLEADERKKEKEVKFTDRVPPAKRPRTGGWNTISQPKSLFQKTRSEASKIQRTVNTRLLPPMPTAKTYRAFPKNSDPVLPSVESSGRVSVNTVTVHRRSSVKSSSPSLASQRGLMSVHDISASKPSSLPSAQKTIVSRPASSSYLSSLSSSSLHPASTAATGADLVNPSPRLKFPVKRDPMAALFVPKRRQIGRQPV</sequence>
<accession>A0A9P6JTA9</accession>
<comment type="caution">
    <text evidence="2">The sequence shown here is derived from an EMBL/GenBank/DDBJ whole genome shotgun (WGS) entry which is preliminary data.</text>
</comment>
<keyword evidence="3" id="KW-1185">Reference proteome</keyword>
<proteinExistence type="predicted"/>
<dbReference type="PANTHER" id="PTHR15141">
    <property type="entry name" value="TRANSCRIPTION ELONGATION FACTOR B POLYPEPTIDE 3"/>
    <property type="match status" value="1"/>
</dbReference>
<dbReference type="GO" id="GO:0006368">
    <property type="term" value="P:transcription elongation by RNA polymerase II"/>
    <property type="evidence" value="ECO:0007669"/>
    <property type="project" value="InterPro"/>
</dbReference>
<dbReference type="EMBL" id="MU157832">
    <property type="protein sequence ID" value="KAF9532156.1"/>
    <property type="molecule type" value="Genomic_DNA"/>
</dbReference>
<dbReference type="PANTHER" id="PTHR15141:SF76">
    <property type="entry name" value="TRANSCRIPTION ELONGATION FACTOR B POLYPEPTIDE 3"/>
    <property type="match status" value="1"/>
</dbReference>
<feature type="compositionally biased region" description="Low complexity" evidence="1">
    <location>
        <begin position="276"/>
        <end position="285"/>
    </location>
</feature>
<evidence type="ECO:0000313" key="2">
    <source>
        <dbReference type="EMBL" id="KAF9532156.1"/>
    </source>
</evidence>
<gene>
    <name evidence="2" type="ORF">CPB83DRAFT_847322</name>
</gene>
<feature type="compositionally biased region" description="Polar residues" evidence="1">
    <location>
        <begin position="257"/>
        <end position="269"/>
    </location>
</feature>
<dbReference type="GO" id="GO:0070449">
    <property type="term" value="C:elongin complex"/>
    <property type="evidence" value="ECO:0007669"/>
    <property type="project" value="InterPro"/>
</dbReference>
<feature type="region of interest" description="Disordered" evidence="1">
    <location>
        <begin position="242"/>
        <end position="348"/>
    </location>
</feature>
<organism evidence="2 3">
    <name type="scientific">Crepidotus variabilis</name>
    <dbReference type="NCBI Taxonomy" id="179855"/>
    <lineage>
        <taxon>Eukaryota</taxon>
        <taxon>Fungi</taxon>
        <taxon>Dikarya</taxon>
        <taxon>Basidiomycota</taxon>
        <taxon>Agaricomycotina</taxon>
        <taxon>Agaricomycetes</taxon>
        <taxon>Agaricomycetidae</taxon>
        <taxon>Agaricales</taxon>
        <taxon>Agaricineae</taxon>
        <taxon>Crepidotaceae</taxon>
        <taxon>Crepidotus</taxon>
    </lineage>
</organism>
<evidence type="ECO:0000256" key="1">
    <source>
        <dbReference type="SAM" id="MobiDB-lite"/>
    </source>
</evidence>
<feature type="region of interest" description="Disordered" evidence="1">
    <location>
        <begin position="187"/>
        <end position="209"/>
    </location>
</feature>
<dbReference type="Gene3D" id="6.10.250.3180">
    <property type="match status" value="1"/>
</dbReference>
<feature type="compositionally biased region" description="Polar residues" evidence="1">
    <location>
        <begin position="298"/>
        <end position="310"/>
    </location>
</feature>
<name>A0A9P6JTA9_9AGAR</name>
<feature type="compositionally biased region" description="Low complexity" evidence="1">
    <location>
        <begin position="316"/>
        <end position="328"/>
    </location>
</feature>
<protein>
    <submittedName>
        <fullName evidence="2">RNA polymerase II transcription factor SIII subunit A-domain-containing protein</fullName>
    </submittedName>
</protein>
<dbReference type="Proteomes" id="UP000807306">
    <property type="component" value="Unassembled WGS sequence"/>
</dbReference>
<dbReference type="OrthoDB" id="21513at2759"/>
<reference evidence="2" key="1">
    <citation type="submission" date="2020-11" db="EMBL/GenBank/DDBJ databases">
        <authorList>
            <consortium name="DOE Joint Genome Institute"/>
            <person name="Ahrendt S."/>
            <person name="Riley R."/>
            <person name="Andreopoulos W."/>
            <person name="Labutti K."/>
            <person name="Pangilinan J."/>
            <person name="Ruiz-Duenas F.J."/>
            <person name="Barrasa J.M."/>
            <person name="Sanchez-Garcia M."/>
            <person name="Camarero S."/>
            <person name="Miyauchi S."/>
            <person name="Serrano A."/>
            <person name="Linde D."/>
            <person name="Babiker R."/>
            <person name="Drula E."/>
            <person name="Ayuso-Fernandez I."/>
            <person name="Pacheco R."/>
            <person name="Padilla G."/>
            <person name="Ferreira P."/>
            <person name="Barriuso J."/>
            <person name="Kellner H."/>
            <person name="Castanera R."/>
            <person name="Alfaro M."/>
            <person name="Ramirez L."/>
            <person name="Pisabarro A.G."/>
            <person name="Kuo A."/>
            <person name="Tritt A."/>
            <person name="Lipzen A."/>
            <person name="He G."/>
            <person name="Yan M."/>
            <person name="Ng V."/>
            <person name="Cullen D."/>
            <person name="Martin F."/>
            <person name="Rosso M.-N."/>
            <person name="Henrissat B."/>
            <person name="Hibbett D."/>
            <person name="Martinez A.T."/>
            <person name="Grigoriev I.V."/>
        </authorList>
    </citation>
    <scope>NUCLEOTIDE SEQUENCE</scope>
    <source>
        <strain evidence="2">CBS 506.95</strain>
    </source>
</reference>
<dbReference type="Pfam" id="PF06881">
    <property type="entry name" value="Elongin_A"/>
    <property type="match status" value="1"/>
</dbReference>
<dbReference type="AlphaFoldDB" id="A0A9P6JTA9"/>
<evidence type="ECO:0000313" key="3">
    <source>
        <dbReference type="Proteomes" id="UP000807306"/>
    </source>
</evidence>
<dbReference type="InterPro" id="IPR051870">
    <property type="entry name" value="Elongin-A_domain"/>
</dbReference>
<dbReference type="InterPro" id="IPR010684">
    <property type="entry name" value="RNA_pol_II_trans_fac_SIII_A"/>
</dbReference>